<dbReference type="Pfam" id="PF10462">
    <property type="entry name" value="Peptidase_M66"/>
    <property type="match status" value="1"/>
</dbReference>
<evidence type="ECO:0000313" key="2">
    <source>
        <dbReference type="EMBL" id="GMA41498.1"/>
    </source>
</evidence>
<proteinExistence type="predicted"/>
<dbReference type="SUPFAM" id="SSF55486">
    <property type="entry name" value="Metalloproteases ('zincins'), catalytic domain"/>
    <property type="match status" value="1"/>
</dbReference>
<feature type="signal peptide" evidence="1">
    <location>
        <begin position="1"/>
        <end position="28"/>
    </location>
</feature>
<protein>
    <recommendedName>
        <fullName evidence="4">Peptidase M10 metallopeptidase domain-containing protein</fullName>
    </recommendedName>
</protein>
<gene>
    <name evidence="2" type="ORF">GCM10025883_35430</name>
</gene>
<dbReference type="Gene3D" id="3.40.390.10">
    <property type="entry name" value="Collagenase (Catalytic Domain)"/>
    <property type="match status" value="1"/>
</dbReference>
<sequence length="354" mass="36384">MLGAGGRRVVLAAIVGLSGLSVPTVVHADPGPAATSLTGAPSAAVARVGDRVVVRGSVTATAARDVQLQQLVGRSWRRVADVDSTGTFAVNLPTDSPGVGTYRLLAPATGTHAAGSSATFTVGVGEGDTKSHAFLTTPPVRWDPCTVVGYRVNLAGAPQGALDDVRAAVAQASTASGVNYRYLGTTKVVPGARSTSVPDEYPDGTHLVIAYTTPSRTKFLEKRTNALGVAGVFYDLKAQKVGGRSWHRAVQGYVVINTTKNLPGGFGRGRASGELGTWGQVLMHEVGHTLGLDHPKTGDRAQIMYPETTYKEARWGAGDLAGLRRLGAVSGCFASGSGATAAGPQNPMTAGIGR</sequence>
<reference evidence="3" key="1">
    <citation type="journal article" date="2019" name="Int. J. Syst. Evol. Microbiol.">
        <title>The Global Catalogue of Microorganisms (GCM) 10K type strain sequencing project: providing services to taxonomists for standard genome sequencing and annotation.</title>
        <authorList>
            <consortium name="The Broad Institute Genomics Platform"/>
            <consortium name="The Broad Institute Genome Sequencing Center for Infectious Disease"/>
            <person name="Wu L."/>
            <person name="Ma J."/>
        </authorList>
    </citation>
    <scope>NUCLEOTIDE SEQUENCE [LARGE SCALE GENOMIC DNA]</scope>
    <source>
        <strain evidence="3">NBRC 113072</strain>
    </source>
</reference>
<dbReference type="EMBL" id="BSUO01000001">
    <property type="protein sequence ID" value="GMA41498.1"/>
    <property type="molecule type" value="Genomic_DNA"/>
</dbReference>
<feature type="chain" id="PRO_5045161172" description="Peptidase M10 metallopeptidase domain-containing protein" evidence="1">
    <location>
        <begin position="29"/>
        <end position="354"/>
    </location>
</feature>
<comment type="caution">
    <text evidence="2">The sequence shown here is derived from an EMBL/GenBank/DDBJ whole genome shotgun (WGS) entry which is preliminary data.</text>
</comment>
<dbReference type="InterPro" id="IPR024079">
    <property type="entry name" value="MetalloPept_cat_dom_sf"/>
</dbReference>
<keyword evidence="1" id="KW-0732">Signal</keyword>
<dbReference type="Proteomes" id="UP001157126">
    <property type="component" value="Unassembled WGS sequence"/>
</dbReference>
<evidence type="ECO:0000313" key="3">
    <source>
        <dbReference type="Proteomes" id="UP001157126"/>
    </source>
</evidence>
<organism evidence="2 3">
    <name type="scientific">Mobilicoccus caccae</name>
    <dbReference type="NCBI Taxonomy" id="1859295"/>
    <lineage>
        <taxon>Bacteria</taxon>
        <taxon>Bacillati</taxon>
        <taxon>Actinomycetota</taxon>
        <taxon>Actinomycetes</taxon>
        <taxon>Micrococcales</taxon>
        <taxon>Dermatophilaceae</taxon>
        <taxon>Mobilicoccus</taxon>
    </lineage>
</organism>
<keyword evidence="3" id="KW-1185">Reference proteome</keyword>
<evidence type="ECO:0008006" key="4">
    <source>
        <dbReference type="Google" id="ProtNLM"/>
    </source>
</evidence>
<evidence type="ECO:0000256" key="1">
    <source>
        <dbReference type="SAM" id="SignalP"/>
    </source>
</evidence>
<name>A0ABQ6IU77_9MICO</name>
<accession>A0ABQ6IU77</accession>